<keyword evidence="10 14" id="KW-0067">ATP-binding</keyword>
<evidence type="ECO:0000259" key="15">
    <source>
        <dbReference type="Pfam" id="PF02603"/>
    </source>
</evidence>
<dbReference type="Pfam" id="PF02603">
    <property type="entry name" value="Hpr_kinase_N"/>
    <property type="match status" value="1"/>
</dbReference>
<dbReference type="GO" id="GO:0004712">
    <property type="term" value="F:protein serine/threonine/tyrosine kinase activity"/>
    <property type="evidence" value="ECO:0007669"/>
    <property type="project" value="UniProtKB-UniRule"/>
</dbReference>
<comment type="caution">
    <text evidence="17">The sequence shown here is derived from an EMBL/GenBank/DDBJ whole genome shotgun (WGS) entry which is preliminary data.</text>
</comment>
<dbReference type="EC" id="2.7.11.-" evidence="14"/>
<feature type="active site" evidence="14">
    <location>
        <position position="249"/>
    </location>
</feature>
<feature type="active site" evidence="14">
    <location>
        <position position="142"/>
    </location>
</feature>
<dbReference type="GO" id="GO:0000287">
    <property type="term" value="F:magnesium ion binding"/>
    <property type="evidence" value="ECO:0007669"/>
    <property type="project" value="UniProtKB-UniRule"/>
</dbReference>
<dbReference type="NCBIfam" id="TIGR00679">
    <property type="entry name" value="hpr-ser"/>
    <property type="match status" value="1"/>
</dbReference>
<feature type="domain" description="HPr kinase/phosphorylase C-terminal" evidence="16">
    <location>
        <begin position="134"/>
        <end position="304"/>
    </location>
</feature>
<comment type="catalytic activity">
    <reaction evidence="13 14">
        <text>[HPr protein]-O-phospho-L-serine + phosphate + H(+) = [HPr protein]-L-serine + diphosphate</text>
        <dbReference type="Rhea" id="RHEA:46604"/>
        <dbReference type="Rhea" id="RHEA-COMP:11602"/>
        <dbReference type="Rhea" id="RHEA-COMP:11603"/>
        <dbReference type="ChEBI" id="CHEBI:15378"/>
        <dbReference type="ChEBI" id="CHEBI:29999"/>
        <dbReference type="ChEBI" id="CHEBI:33019"/>
        <dbReference type="ChEBI" id="CHEBI:43474"/>
        <dbReference type="ChEBI" id="CHEBI:83421"/>
    </reaction>
</comment>
<keyword evidence="7 14" id="KW-0479">Metal-binding</keyword>
<protein>
    <recommendedName>
        <fullName evidence="14">HPr kinase/phosphorylase</fullName>
        <shortName evidence="14">HPrK/P</shortName>
        <ecNumber evidence="14">2.7.11.-</ecNumber>
        <ecNumber evidence="14">2.7.4.-</ecNumber>
    </recommendedName>
    <alternativeName>
        <fullName evidence="14">HPr(Ser) kinase/phosphorylase</fullName>
    </alternativeName>
</protein>
<dbReference type="InterPro" id="IPR011126">
    <property type="entry name" value="Hpr_kin/Pase_Hpr_N"/>
</dbReference>
<proteinExistence type="inferred from homology"/>
<feature type="region of interest" description="Important for the catalytic mechanism of both phosphorylation and dephosphorylation" evidence="14">
    <location>
        <begin position="205"/>
        <end position="214"/>
    </location>
</feature>
<reference evidence="17 18" key="1">
    <citation type="submission" date="2016-02" db="EMBL/GenBank/DDBJ databases">
        <authorList>
            <person name="Wen L."/>
            <person name="He K."/>
            <person name="Yang H."/>
        </authorList>
    </citation>
    <scope>NUCLEOTIDE SEQUENCE [LARGE SCALE GENOMIC DNA]</scope>
    <source>
        <strain evidence="17">ShG14-8</strain>
    </source>
</reference>
<evidence type="ECO:0000256" key="13">
    <source>
        <dbReference type="ARBA" id="ARBA00047657"/>
    </source>
</evidence>
<comment type="miscellaneous">
    <text evidence="14">Both phosphorylation and phosphorolysis are carried out by the same active site and suggest a common mechanism for both reactions.</text>
</comment>
<evidence type="ECO:0000256" key="10">
    <source>
        <dbReference type="ARBA" id="ARBA00022840"/>
    </source>
</evidence>
<comment type="subunit">
    <text evidence="4 14">Homohexamer.</text>
</comment>
<comment type="domain">
    <text evidence="14">The Walker A ATP-binding motif also binds Pi and PPi.</text>
</comment>
<keyword evidence="5 14" id="KW-0723">Serine/threonine-protein kinase</keyword>
<dbReference type="SUPFAM" id="SSF53795">
    <property type="entry name" value="PEP carboxykinase-like"/>
    <property type="match status" value="1"/>
</dbReference>
<dbReference type="GO" id="GO:0004674">
    <property type="term" value="F:protein serine/threonine kinase activity"/>
    <property type="evidence" value="ECO:0007669"/>
    <property type="project" value="UniProtKB-KW"/>
</dbReference>
<evidence type="ECO:0000256" key="6">
    <source>
        <dbReference type="ARBA" id="ARBA00022679"/>
    </source>
</evidence>
<reference evidence="17 18" key="2">
    <citation type="submission" date="2016-03" db="EMBL/GenBank/DDBJ databases">
        <title>New uncultured bacterium of the family Gallionellaceae from acid mine drainage: description and reconstruction of genome based on metagenomic analysis of microbial community.</title>
        <authorList>
            <person name="Kadnikov V."/>
            <person name="Ivasenko D."/>
            <person name="Beletsky A."/>
            <person name="Mardanov A."/>
            <person name="Danilova E."/>
            <person name="Pimenov N."/>
            <person name="Karnachuk O."/>
            <person name="Ravin N."/>
        </authorList>
    </citation>
    <scope>NUCLEOTIDE SEQUENCE [LARGE SCALE GENOMIC DNA]</scope>
    <source>
        <strain evidence="17">ShG14-8</strain>
    </source>
</reference>
<evidence type="ECO:0000256" key="2">
    <source>
        <dbReference type="ARBA" id="ARBA00001946"/>
    </source>
</evidence>
<evidence type="ECO:0000256" key="14">
    <source>
        <dbReference type="HAMAP-Rule" id="MF_01249"/>
    </source>
</evidence>
<evidence type="ECO:0000256" key="7">
    <source>
        <dbReference type="ARBA" id="ARBA00022723"/>
    </source>
</evidence>
<feature type="binding site" evidence="14">
    <location>
        <position position="206"/>
    </location>
    <ligand>
        <name>Mg(2+)</name>
        <dbReference type="ChEBI" id="CHEBI:18420"/>
    </ligand>
</feature>
<feature type="domain" description="HPr(Ser) kinase/phosphorylase N-terminal" evidence="15">
    <location>
        <begin position="4"/>
        <end position="131"/>
    </location>
</feature>
<dbReference type="Pfam" id="PF07475">
    <property type="entry name" value="Hpr_kinase_C"/>
    <property type="match status" value="1"/>
</dbReference>
<keyword evidence="8 14" id="KW-0547">Nucleotide-binding</keyword>
<dbReference type="InterPro" id="IPR028979">
    <property type="entry name" value="Ser_kin/Pase_Hpr-like_N_sf"/>
</dbReference>
<dbReference type="Proteomes" id="UP000070578">
    <property type="component" value="Unassembled WGS sequence"/>
</dbReference>
<dbReference type="PATRIC" id="fig|1796491.3.peg.1235"/>
<evidence type="ECO:0000313" key="17">
    <source>
        <dbReference type="EMBL" id="KXS32735.1"/>
    </source>
</evidence>
<feature type="region of interest" description="Important for the catalytic mechanism of dephosphorylation" evidence="14">
    <location>
        <begin position="270"/>
        <end position="275"/>
    </location>
</feature>
<evidence type="ECO:0000256" key="12">
    <source>
        <dbReference type="ARBA" id="ARBA00023268"/>
    </source>
</evidence>
<accession>A0A139BVL1</accession>
<evidence type="ECO:0000256" key="5">
    <source>
        <dbReference type="ARBA" id="ARBA00022527"/>
    </source>
</evidence>
<dbReference type="AlphaFoldDB" id="A0A139BVL1"/>
<dbReference type="InterPro" id="IPR027417">
    <property type="entry name" value="P-loop_NTPase"/>
</dbReference>
<name>A0A139BVL1_9PROT</name>
<evidence type="ECO:0000259" key="16">
    <source>
        <dbReference type="Pfam" id="PF07475"/>
    </source>
</evidence>
<dbReference type="HAMAP" id="MF_01249">
    <property type="entry name" value="HPr_kinase"/>
    <property type="match status" value="1"/>
</dbReference>
<feature type="binding site" evidence="14">
    <location>
        <position position="164"/>
    </location>
    <ligand>
        <name>Mg(2+)</name>
        <dbReference type="ChEBI" id="CHEBI:18420"/>
    </ligand>
</feature>
<dbReference type="PANTHER" id="PTHR30305:SF1">
    <property type="entry name" value="HPR KINASE_PHOSPHORYLASE"/>
    <property type="match status" value="1"/>
</dbReference>
<comment type="caution">
    <text evidence="14">Lacks conserved residue(s) required for the propagation of feature annotation.</text>
</comment>
<keyword evidence="11 14" id="KW-0460">Magnesium</keyword>
<dbReference type="GO" id="GO:0006109">
    <property type="term" value="P:regulation of carbohydrate metabolic process"/>
    <property type="evidence" value="ECO:0007669"/>
    <property type="project" value="UniProtKB-UniRule"/>
</dbReference>
<dbReference type="CDD" id="cd01918">
    <property type="entry name" value="HprK_C"/>
    <property type="match status" value="1"/>
</dbReference>
<comment type="catalytic activity">
    <reaction evidence="1 14">
        <text>[HPr protein]-L-serine + ATP = [HPr protein]-O-phospho-L-serine + ADP + H(+)</text>
        <dbReference type="Rhea" id="RHEA:46600"/>
        <dbReference type="Rhea" id="RHEA-COMP:11602"/>
        <dbReference type="Rhea" id="RHEA-COMP:11603"/>
        <dbReference type="ChEBI" id="CHEBI:15378"/>
        <dbReference type="ChEBI" id="CHEBI:29999"/>
        <dbReference type="ChEBI" id="CHEBI:30616"/>
        <dbReference type="ChEBI" id="CHEBI:83421"/>
        <dbReference type="ChEBI" id="CHEBI:456216"/>
    </reaction>
</comment>
<dbReference type="GO" id="GO:0005524">
    <property type="term" value="F:ATP binding"/>
    <property type="evidence" value="ECO:0007669"/>
    <property type="project" value="UniProtKB-UniRule"/>
</dbReference>
<comment type="cofactor">
    <cofactor evidence="2 14">
        <name>Mg(2+)</name>
        <dbReference type="ChEBI" id="CHEBI:18420"/>
    </cofactor>
</comment>
<evidence type="ECO:0000256" key="3">
    <source>
        <dbReference type="ARBA" id="ARBA00006883"/>
    </source>
</evidence>
<keyword evidence="6 14" id="KW-0808">Transferase</keyword>
<dbReference type="GO" id="GO:0000155">
    <property type="term" value="F:phosphorelay sensor kinase activity"/>
    <property type="evidence" value="ECO:0007669"/>
    <property type="project" value="InterPro"/>
</dbReference>
<feature type="active site" description="Proton acceptor; for phosphorylation activity. Proton donor; for dephosphorylation activity" evidence="14">
    <location>
        <position position="181"/>
    </location>
</feature>
<evidence type="ECO:0000256" key="9">
    <source>
        <dbReference type="ARBA" id="ARBA00022777"/>
    </source>
</evidence>
<gene>
    <name evidence="14" type="primary">hprK</name>
    <name evidence="17" type="ORF">AWT59_1131</name>
</gene>
<dbReference type="Gene3D" id="3.40.50.300">
    <property type="entry name" value="P-loop containing nucleotide triphosphate hydrolases"/>
    <property type="match status" value="1"/>
</dbReference>
<comment type="function">
    <text evidence="14">Catalyzes the ATP- as well as the pyrophosphate-dependent phosphorylation of a specific serine residue in HPr, a phosphocarrier protein of the phosphoenolpyruvate-dependent sugar phosphotransferase system (PTS). HprK/P also catalyzes the pyrophosphate-producing, inorganic phosphate-dependent dephosphorylation (phosphorolysis) of seryl-phosphorylated HPr (P-Ser-HPr).</text>
</comment>
<evidence type="ECO:0000256" key="4">
    <source>
        <dbReference type="ARBA" id="ARBA00011643"/>
    </source>
</evidence>
<dbReference type="EMBL" id="LSLI01000020">
    <property type="protein sequence ID" value="KXS32735.1"/>
    <property type="molecule type" value="Genomic_DNA"/>
</dbReference>
<keyword evidence="9 14" id="KW-0418">Kinase</keyword>
<dbReference type="FunFam" id="3.40.50.300:FF:000174">
    <property type="entry name" value="HPr kinase/phosphorylase"/>
    <property type="match status" value="1"/>
</dbReference>
<feature type="active site" evidence="14">
    <location>
        <position position="163"/>
    </location>
</feature>
<dbReference type="EC" id="2.7.4.-" evidence="14"/>
<dbReference type="InterPro" id="IPR003755">
    <property type="entry name" value="HPr(Ser)_kin/Pase"/>
</dbReference>
<evidence type="ECO:0000256" key="8">
    <source>
        <dbReference type="ARBA" id="ARBA00022741"/>
    </source>
</evidence>
<dbReference type="SUPFAM" id="SSF75138">
    <property type="entry name" value="HprK N-terminal domain-like"/>
    <property type="match status" value="1"/>
</dbReference>
<keyword evidence="12 14" id="KW-0511">Multifunctional enzyme</keyword>
<evidence type="ECO:0000256" key="11">
    <source>
        <dbReference type="ARBA" id="ARBA00022842"/>
    </source>
</evidence>
<organism evidence="17 18">
    <name type="scientific">Candidatus Gallionella acididurans</name>
    <dbReference type="NCBI Taxonomy" id="1796491"/>
    <lineage>
        <taxon>Bacteria</taxon>
        <taxon>Pseudomonadati</taxon>
        <taxon>Pseudomonadota</taxon>
        <taxon>Betaproteobacteria</taxon>
        <taxon>Nitrosomonadales</taxon>
        <taxon>Gallionellaceae</taxon>
        <taxon>Gallionella</taxon>
    </lineage>
</organism>
<evidence type="ECO:0000256" key="1">
    <source>
        <dbReference type="ARBA" id="ARBA00001120"/>
    </source>
</evidence>
<dbReference type="PANTHER" id="PTHR30305">
    <property type="entry name" value="PROTEIN YJDM-RELATED"/>
    <property type="match status" value="1"/>
</dbReference>
<sequence length="313" mass="34828">MSQVNVRQLFEDKQERLQLSRVAGADGTERTMDSDEVNTSNKGLIGHFNLIHPNWVQVLSETELNYLRDLNSDQLDHAFRQLEQSGTICLIVAGANDIPEELIAFANRSHIPLFSSPKASVHLMWLIRHYLAKELAESTTRHGVFLDVLGVGVMITGESAVGKSELGLELISRGSGLVADDIVELHRIAPDTLEGRCPQLLRDFLEVRGLGVLNIRTMFGETAVRRKKSLKLIVHLHRPPGGDVSQMERLPINATHQEILGVNISTVNIPVVAGRNLAVLVEAAARNFVLKQRGINSMDEFIARHEQQLHEDQ</sequence>
<evidence type="ECO:0000313" key="18">
    <source>
        <dbReference type="Proteomes" id="UP000070578"/>
    </source>
</evidence>
<dbReference type="InterPro" id="IPR011104">
    <property type="entry name" value="Hpr_kin/Pase_C"/>
</dbReference>
<dbReference type="Gene3D" id="3.40.1390.20">
    <property type="entry name" value="HprK N-terminal domain-like"/>
    <property type="match status" value="1"/>
</dbReference>
<comment type="similarity">
    <text evidence="3 14">Belongs to the HPrK/P family.</text>
</comment>